<evidence type="ECO:0000313" key="4">
    <source>
        <dbReference type="Proteomes" id="UP000431092"/>
    </source>
</evidence>
<dbReference type="PROSITE" id="PS01047">
    <property type="entry name" value="HMA_1"/>
    <property type="match status" value="1"/>
</dbReference>
<dbReference type="Gene3D" id="3.30.70.100">
    <property type="match status" value="1"/>
</dbReference>
<dbReference type="PROSITE" id="PS50846">
    <property type="entry name" value="HMA_2"/>
    <property type="match status" value="1"/>
</dbReference>
<reference evidence="3 4" key="1">
    <citation type="submission" date="2019-11" db="EMBL/GenBank/DDBJ databases">
        <title>Whole genome sequencing identifies a novel species of the genus Arsenicicoccus isolated from human blood.</title>
        <authorList>
            <person name="Jeong J.H."/>
            <person name="Kweon O.J."/>
            <person name="Kim H.R."/>
            <person name="Kim T.-H."/>
            <person name="Ha S.-M."/>
            <person name="Lee M.-K."/>
        </authorList>
    </citation>
    <scope>NUCLEOTIDE SEQUENCE [LARGE SCALE GENOMIC DNA]</scope>
    <source>
        <strain evidence="3 4">MKL-02</strain>
    </source>
</reference>
<dbReference type="InterPro" id="IPR036163">
    <property type="entry name" value="HMA_dom_sf"/>
</dbReference>
<dbReference type="AlphaFoldDB" id="A0A6I3IW78"/>
<dbReference type="GO" id="GO:0046872">
    <property type="term" value="F:metal ion binding"/>
    <property type="evidence" value="ECO:0007669"/>
    <property type="project" value="UniProtKB-KW"/>
</dbReference>
<keyword evidence="1" id="KW-0479">Metal-binding</keyword>
<proteinExistence type="predicted"/>
<protein>
    <submittedName>
        <fullName evidence="3">Heavy metal transporter</fullName>
    </submittedName>
</protein>
<comment type="caution">
    <text evidence="3">The sequence shown here is derived from an EMBL/GenBank/DDBJ whole genome shotgun (WGS) entry which is preliminary data.</text>
</comment>
<accession>A0A6I3IW78</accession>
<dbReference type="InterPro" id="IPR017969">
    <property type="entry name" value="Heavy-metal-associated_CS"/>
</dbReference>
<evidence type="ECO:0000256" key="1">
    <source>
        <dbReference type="ARBA" id="ARBA00022723"/>
    </source>
</evidence>
<evidence type="ECO:0000259" key="2">
    <source>
        <dbReference type="PROSITE" id="PS50846"/>
    </source>
</evidence>
<feature type="domain" description="HMA" evidence="2">
    <location>
        <begin position="3"/>
        <end position="71"/>
    </location>
</feature>
<keyword evidence="4" id="KW-1185">Reference proteome</keyword>
<evidence type="ECO:0000313" key="3">
    <source>
        <dbReference type="EMBL" id="MTB71116.1"/>
    </source>
</evidence>
<dbReference type="SUPFAM" id="SSF55008">
    <property type="entry name" value="HMA, heavy metal-associated domain"/>
    <property type="match status" value="1"/>
</dbReference>
<dbReference type="CDD" id="cd00371">
    <property type="entry name" value="HMA"/>
    <property type="match status" value="1"/>
</dbReference>
<dbReference type="Pfam" id="PF00403">
    <property type="entry name" value="HMA"/>
    <property type="match status" value="1"/>
</dbReference>
<dbReference type="InterPro" id="IPR006121">
    <property type="entry name" value="HMA_dom"/>
</dbReference>
<dbReference type="RefSeq" id="WP_154592456.1">
    <property type="nucleotide sequence ID" value="NZ_CP171001.1"/>
</dbReference>
<sequence length="72" mass="7271">MSQTTTITVSGMTCGHCTSAVTSELKEVQGVTDVQIDLVAGGDSPVTITSESPVDPAAIEAAVDEAGYTVVK</sequence>
<organism evidence="3 4">
    <name type="scientific">Arsenicicoccus cauae</name>
    <dbReference type="NCBI Taxonomy" id="2663847"/>
    <lineage>
        <taxon>Bacteria</taxon>
        <taxon>Bacillati</taxon>
        <taxon>Actinomycetota</taxon>
        <taxon>Actinomycetes</taxon>
        <taxon>Micrococcales</taxon>
        <taxon>Intrasporangiaceae</taxon>
        <taxon>Arsenicicoccus</taxon>
    </lineage>
</organism>
<name>A0A6I3IW78_9MICO</name>
<dbReference type="EMBL" id="WLVL01000017">
    <property type="protein sequence ID" value="MTB71116.1"/>
    <property type="molecule type" value="Genomic_DNA"/>
</dbReference>
<dbReference type="Proteomes" id="UP000431092">
    <property type="component" value="Unassembled WGS sequence"/>
</dbReference>
<gene>
    <name evidence="3" type="ORF">GGG17_03830</name>
</gene>